<dbReference type="RefSeq" id="WP_221858810.1">
    <property type="nucleotide sequence ID" value="NZ_JAIKTU010000002.1"/>
</dbReference>
<evidence type="ECO:0000256" key="4">
    <source>
        <dbReference type="SAM" id="Coils"/>
    </source>
</evidence>
<organism evidence="6 7">
    <name type="scientific">Clostridium sardiniense</name>
    <name type="common">Clostridium absonum</name>
    <dbReference type="NCBI Taxonomy" id="29369"/>
    <lineage>
        <taxon>Bacteria</taxon>
        <taxon>Bacillati</taxon>
        <taxon>Bacillota</taxon>
        <taxon>Clostridia</taxon>
        <taxon>Eubacteriales</taxon>
        <taxon>Clostridiaceae</taxon>
        <taxon>Clostridium</taxon>
    </lineage>
</organism>
<evidence type="ECO:0000259" key="5">
    <source>
        <dbReference type="PROSITE" id="PS51930"/>
    </source>
</evidence>
<evidence type="ECO:0000256" key="2">
    <source>
        <dbReference type="ARBA" id="ARBA00024446"/>
    </source>
</evidence>
<dbReference type="PANTHER" id="PTHR33941">
    <property type="entry name" value="PROPANEDIOL UTILIZATION PROTEIN PDUA"/>
    <property type="match status" value="1"/>
</dbReference>
<feature type="coiled-coil region" evidence="4">
    <location>
        <begin position="132"/>
        <end position="159"/>
    </location>
</feature>
<dbReference type="PROSITE" id="PS51930">
    <property type="entry name" value="BMC_2"/>
    <property type="match status" value="1"/>
</dbReference>
<comment type="caution">
    <text evidence="6">The sequence shown here is derived from an EMBL/GenBank/DDBJ whole genome shotgun (WGS) entry which is preliminary data.</text>
</comment>
<dbReference type="SUPFAM" id="SSF143414">
    <property type="entry name" value="CcmK-like"/>
    <property type="match status" value="1"/>
</dbReference>
<feature type="domain" description="BMC" evidence="5">
    <location>
        <begin position="4"/>
        <end position="88"/>
    </location>
</feature>
<protein>
    <submittedName>
        <fullName evidence="6">BMC domain-containing protein</fullName>
    </submittedName>
</protein>
<keyword evidence="4" id="KW-0175">Coiled coil</keyword>
<evidence type="ECO:0000256" key="1">
    <source>
        <dbReference type="ARBA" id="ARBA00024322"/>
    </source>
</evidence>
<dbReference type="EMBL" id="JAIKTU010000002">
    <property type="protein sequence ID" value="MBY0754283.1"/>
    <property type="molecule type" value="Genomic_DNA"/>
</dbReference>
<dbReference type="InterPro" id="IPR037233">
    <property type="entry name" value="CcmK-like_sf"/>
</dbReference>
<keyword evidence="2" id="KW-1283">Bacterial microcompartment</keyword>
<dbReference type="InterPro" id="IPR044872">
    <property type="entry name" value="CcmK/CsoS1_BMC"/>
</dbReference>
<dbReference type="Gene3D" id="3.30.70.1710">
    <property type="match status" value="1"/>
</dbReference>
<accession>A0ABS7KTZ2</accession>
<dbReference type="InterPro" id="IPR000249">
    <property type="entry name" value="BMC_dom"/>
</dbReference>
<proteinExistence type="inferred from homology"/>
<gene>
    <name evidence="6" type="ORF">K5V21_02330</name>
</gene>
<dbReference type="SMART" id="SM00877">
    <property type="entry name" value="BMC"/>
    <property type="match status" value="1"/>
</dbReference>
<dbReference type="InterPro" id="IPR050575">
    <property type="entry name" value="BMC_shell"/>
</dbReference>
<name>A0ABS7KTZ2_CLOSR</name>
<dbReference type="Pfam" id="PF00936">
    <property type="entry name" value="BMC"/>
    <property type="match status" value="1"/>
</dbReference>
<comment type="similarity">
    <text evidence="3">Belongs to the bacterial microcompartments protein family.</text>
</comment>
<dbReference type="CDD" id="cd07045">
    <property type="entry name" value="BMC_CcmK_like"/>
    <property type="match status" value="1"/>
</dbReference>
<dbReference type="Proteomes" id="UP001299068">
    <property type="component" value="Unassembled WGS sequence"/>
</dbReference>
<dbReference type="PANTHER" id="PTHR33941:SF11">
    <property type="entry name" value="BACTERIAL MICROCOMPARTMENT SHELL PROTEIN PDUJ"/>
    <property type="match status" value="1"/>
</dbReference>
<reference evidence="6 7" key="1">
    <citation type="journal article" date="2021" name="Cell Host Microbe">
        <title>in vivo commensal control of Clostridioides difficile virulence.</title>
        <authorList>
            <person name="Girinathan B.P."/>
            <person name="Dibenedetto N."/>
            <person name="Worley J.N."/>
            <person name="Peltier J."/>
            <person name="Arrieta-Ortiz M.L."/>
            <person name="Rupa Christinal Immanuel S."/>
            <person name="Lavin R."/>
            <person name="Delaney M.L."/>
            <person name="Cummins C."/>
            <person name="Hoffmann M."/>
            <person name="Luo Y."/>
            <person name="Gonzalez-Escalona N."/>
            <person name="Allard M."/>
            <person name="Onderdonk A.B."/>
            <person name="Gerber G.K."/>
            <person name="Sonenshein A.L."/>
            <person name="Baliga N."/>
            <person name="Dupuy B."/>
            <person name="Bry L."/>
        </authorList>
    </citation>
    <scope>NUCLEOTIDE SEQUENCE [LARGE SCALE GENOMIC DNA]</scope>
    <source>
        <strain evidence="6 7">DSM 599</strain>
    </source>
</reference>
<evidence type="ECO:0000313" key="6">
    <source>
        <dbReference type="EMBL" id="MBY0754283.1"/>
    </source>
</evidence>
<comment type="subcellular location">
    <subcellularLocation>
        <location evidence="1">Bacterial microcompartment</location>
    </subcellularLocation>
</comment>
<evidence type="ECO:0000256" key="3">
    <source>
        <dbReference type="PROSITE-ProRule" id="PRU01278"/>
    </source>
</evidence>
<sequence length="244" mass="27166">MSKALGLIEVIGLTQAIVAADAAVKSASVNILGIEKVTGGIVTVKIIGDVSAVTAAVESSKSMIEHSGNLRSAHVISRLHEDVFSIVEEINTNNRIFKDQLDINKKESNGVDNVETQGLEVETLIVQSDIKIENIKENLKIEEIQVENLDIEIEKVQEIDEIKNLEVIDEKEGKEDLVVSSIKKEEANTENKFNREELLKMTVKELRRLALTLKPAKTSSKIKYLKKEELIELLLKLSKEEGRN</sequence>
<keyword evidence="7" id="KW-1185">Reference proteome</keyword>
<evidence type="ECO:0000313" key="7">
    <source>
        <dbReference type="Proteomes" id="UP001299068"/>
    </source>
</evidence>